<dbReference type="AlphaFoldDB" id="A0A2H0VF06"/>
<reference evidence="4" key="1">
    <citation type="submission" date="2017-09" db="EMBL/GenBank/DDBJ databases">
        <title>Depth-based differentiation of microbial function through sediment-hosted aquifers and enrichment of novel symbionts in the deep terrestrial subsurface.</title>
        <authorList>
            <person name="Probst A.J."/>
            <person name="Ladd B."/>
            <person name="Jarett J.K."/>
            <person name="Geller-Mcgrath D.E."/>
            <person name="Sieber C.M.K."/>
            <person name="Emerson J.B."/>
            <person name="Anantharaman K."/>
            <person name="Thomas B.C."/>
            <person name="Malmstrom R."/>
            <person name="Stieglmeier M."/>
            <person name="Klingl A."/>
            <person name="Woyke T."/>
            <person name="Ryan C.M."/>
            <person name="Banfield J.F."/>
        </authorList>
    </citation>
    <scope>NUCLEOTIDE SEQUENCE [LARGE SCALE GENOMIC DNA]</scope>
</reference>
<evidence type="ECO:0000259" key="2">
    <source>
        <dbReference type="PROSITE" id="PS51352"/>
    </source>
</evidence>
<gene>
    <name evidence="3" type="ORF">COT91_00140</name>
</gene>
<evidence type="ECO:0000313" key="4">
    <source>
        <dbReference type="Proteomes" id="UP000230557"/>
    </source>
</evidence>
<dbReference type="Gene3D" id="3.40.30.10">
    <property type="entry name" value="Glutaredoxin"/>
    <property type="match status" value="1"/>
</dbReference>
<dbReference type="Pfam" id="PF00085">
    <property type="entry name" value="Thioredoxin"/>
    <property type="match status" value="1"/>
</dbReference>
<sequence length="193" mass="21367">MKAAISVIIILAIVVLSGYFLWPTDSEQHAGDSMITDGDTNNGDTMSEEDSMVNDGEMMNNEDSMTEEDKMMDDGAMTDEEKMETGQMEDPGVYKNYSTAEVAAQQAAGNKVVLFFHASWCPFCKTADEAFVSRPDEIPSKVGLLKIDYDSNIELRKKYGVTYQHTFVQIDANGEKVAIWSGGDIDALRANYK</sequence>
<proteinExistence type="predicted"/>
<dbReference type="Proteomes" id="UP000230557">
    <property type="component" value="Unassembled WGS sequence"/>
</dbReference>
<protein>
    <recommendedName>
        <fullName evidence="2">Thioredoxin domain-containing protein</fullName>
    </recommendedName>
</protein>
<dbReference type="CDD" id="cd02947">
    <property type="entry name" value="TRX_family"/>
    <property type="match status" value="1"/>
</dbReference>
<comment type="caution">
    <text evidence="3">The sequence shown here is derived from an EMBL/GenBank/DDBJ whole genome shotgun (WGS) entry which is preliminary data.</text>
</comment>
<name>A0A2H0VF06_9BACT</name>
<feature type="region of interest" description="Disordered" evidence="1">
    <location>
        <begin position="31"/>
        <end position="60"/>
    </location>
</feature>
<dbReference type="InterPro" id="IPR013766">
    <property type="entry name" value="Thioredoxin_domain"/>
</dbReference>
<evidence type="ECO:0000313" key="3">
    <source>
        <dbReference type="EMBL" id="PIR97678.1"/>
    </source>
</evidence>
<dbReference type="PROSITE" id="PS51352">
    <property type="entry name" value="THIOREDOXIN_2"/>
    <property type="match status" value="1"/>
</dbReference>
<accession>A0A2H0VF06</accession>
<feature type="domain" description="Thioredoxin" evidence="2">
    <location>
        <begin position="65"/>
        <end position="193"/>
    </location>
</feature>
<dbReference type="EMBL" id="PFAJ01000003">
    <property type="protein sequence ID" value="PIR97678.1"/>
    <property type="molecule type" value="Genomic_DNA"/>
</dbReference>
<dbReference type="InterPro" id="IPR036249">
    <property type="entry name" value="Thioredoxin-like_sf"/>
</dbReference>
<organism evidence="3 4">
    <name type="scientific">Candidatus Doudnabacteria bacterium CG10_big_fil_rev_8_21_14_0_10_41_10</name>
    <dbReference type="NCBI Taxonomy" id="1974551"/>
    <lineage>
        <taxon>Bacteria</taxon>
        <taxon>Candidatus Doudnaibacteriota</taxon>
    </lineage>
</organism>
<dbReference type="SUPFAM" id="SSF52833">
    <property type="entry name" value="Thioredoxin-like"/>
    <property type="match status" value="1"/>
</dbReference>
<dbReference type="PROSITE" id="PS51354">
    <property type="entry name" value="GLUTAREDOXIN_2"/>
    <property type="match status" value="1"/>
</dbReference>
<evidence type="ECO:0000256" key="1">
    <source>
        <dbReference type="SAM" id="MobiDB-lite"/>
    </source>
</evidence>